<organism evidence="2">
    <name type="scientific">mine drainage metagenome</name>
    <dbReference type="NCBI Taxonomy" id="410659"/>
    <lineage>
        <taxon>unclassified sequences</taxon>
        <taxon>metagenomes</taxon>
        <taxon>ecological metagenomes</taxon>
    </lineage>
</organism>
<comment type="caution">
    <text evidence="2">The sequence shown here is derived from an EMBL/GenBank/DDBJ whole genome shotgun (WGS) entry which is preliminary data.</text>
</comment>
<reference evidence="2" key="2">
    <citation type="journal article" date="2014" name="ISME J.">
        <title>Microbial stratification in low pH oxic and suboxic macroscopic growths along an acid mine drainage.</title>
        <authorList>
            <person name="Mendez-Garcia C."/>
            <person name="Mesa V."/>
            <person name="Sprenger R.R."/>
            <person name="Richter M."/>
            <person name="Diez M.S."/>
            <person name="Solano J."/>
            <person name="Bargiela R."/>
            <person name="Golyshina O.V."/>
            <person name="Manteca A."/>
            <person name="Ramos J.L."/>
            <person name="Gallego J.R."/>
            <person name="Llorente I."/>
            <person name="Martins Dos Santos V.A."/>
            <person name="Jensen O.N."/>
            <person name="Pelaez A.I."/>
            <person name="Sanchez J."/>
            <person name="Ferrer M."/>
        </authorList>
    </citation>
    <scope>NUCLEOTIDE SEQUENCE</scope>
</reference>
<dbReference type="GO" id="GO:0008840">
    <property type="term" value="F:4-hydroxy-tetrahydrodipicolinate synthase activity"/>
    <property type="evidence" value="ECO:0007669"/>
    <property type="project" value="UniProtKB-EC"/>
</dbReference>
<sequence>MHYRRGEAKQAVREQVHGIWAAMTVPFDEMGDLDLPALRKDTRYLIDVLQVDGLFCAGVMAEFWALSSEERRAVVEAVVDEADGHCRVIAHTGHHSAREAIELTRHAESAGADFAVLI</sequence>
<reference evidence="2" key="1">
    <citation type="submission" date="2013-08" db="EMBL/GenBank/DDBJ databases">
        <authorList>
            <person name="Mendez C."/>
            <person name="Richter M."/>
            <person name="Ferrer M."/>
            <person name="Sanchez J."/>
        </authorList>
    </citation>
    <scope>NUCLEOTIDE SEQUENCE</scope>
</reference>
<dbReference type="AlphaFoldDB" id="T0YTM9"/>
<dbReference type="InterPro" id="IPR002220">
    <property type="entry name" value="DapA-like"/>
</dbReference>
<protein>
    <submittedName>
        <fullName evidence="2">Dihydrodipicolinate synthase</fullName>
        <ecNumber evidence="2">4.3.3.7</ecNumber>
    </submittedName>
</protein>
<gene>
    <name evidence="2" type="ORF">B1B_16483</name>
</gene>
<dbReference type="PANTHER" id="PTHR12128:SF66">
    <property type="entry name" value="4-HYDROXY-2-OXOGLUTARATE ALDOLASE, MITOCHONDRIAL"/>
    <property type="match status" value="1"/>
</dbReference>
<name>T0YTM9_9ZZZZ</name>
<dbReference type="EC" id="4.3.3.7" evidence="2"/>
<dbReference type="Gene3D" id="3.20.20.70">
    <property type="entry name" value="Aldolase class I"/>
    <property type="match status" value="1"/>
</dbReference>
<feature type="non-terminal residue" evidence="2">
    <location>
        <position position="118"/>
    </location>
</feature>
<accession>T0YTM9</accession>
<dbReference type="CDD" id="cd00408">
    <property type="entry name" value="DHDPS-like"/>
    <property type="match status" value="1"/>
</dbReference>
<dbReference type="PRINTS" id="PR00146">
    <property type="entry name" value="DHPICSNTHASE"/>
</dbReference>
<proteinExistence type="predicted"/>
<evidence type="ECO:0000256" key="1">
    <source>
        <dbReference type="ARBA" id="ARBA00023239"/>
    </source>
</evidence>
<dbReference type="Pfam" id="PF00701">
    <property type="entry name" value="DHDPS"/>
    <property type="match status" value="1"/>
</dbReference>
<keyword evidence="1 2" id="KW-0456">Lyase</keyword>
<dbReference type="SUPFAM" id="SSF51569">
    <property type="entry name" value="Aldolase"/>
    <property type="match status" value="1"/>
</dbReference>
<dbReference type="InterPro" id="IPR013785">
    <property type="entry name" value="Aldolase_TIM"/>
</dbReference>
<evidence type="ECO:0000313" key="2">
    <source>
        <dbReference type="EMBL" id="EQD36518.1"/>
    </source>
</evidence>
<dbReference type="PANTHER" id="PTHR12128">
    <property type="entry name" value="DIHYDRODIPICOLINATE SYNTHASE"/>
    <property type="match status" value="1"/>
</dbReference>
<dbReference type="EMBL" id="AUZY01010969">
    <property type="protein sequence ID" value="EQD36518.1"/>
    <property type="molecule type" value="Genomic_DNA"/>
</dbReference>